<evidence type="ECO:0000313" key="1">
    <source>
        <dbReference type="EMBL" id="NYG19760.1"/>
    </source>
</evidence>
<accession>A0A852WTY2</accession>
<dbReference type="RefSeq" id="WP_179549991.1">
    <property type="nucleotide sequence ID" value="NZ_JACCFI010000001.1"/>
</dbReference>
<dbReference type="InterPro" id="IPR021284">
    <property type="entry name" value="DUF2750"/>
</dbReference>
<comment type="caution">
    <text evidence="1">The sequence shown here is derived from an EMBL/GenBank/DDBJ whole genome shotgun (WGS) entry which is preliminary data.</text>
</comment>
<protein>
    <recommendedName>
        <fullName evidence="3">DUF2750 domain-containing protein</fullName>
    </recommendedName>
</protein>
<dbReference type="Proteomes" id="UP000549066">
    <property type="component" value="Unassembled WGS sequence"/>
</dbReference>
<reference evidence="1 2" key="1">
    <citation type="submission" date="2020-07" db="EMBL/GenBank/DDBJ databases">
        <title>Sequencing the genomes of 1000 actinobacteria strains.</title>
        <authorList>
            <person name="Klenk H.-P."/>
        </authorList>
    </citation>
    <scope>NUCLEOTIDE SEQUENCE [LARGE SCALE GENOMIC DNA]</scope>
    <source>
        <strain evidence="1 2">DSM 8598</strain>
    </source>
</reference>
<dbReference type="AlphaFoldDB" id="A0A852WTY2"/>
<name>A0A852WTY2_9MICO</name>
<evidence type="ECO:0000313" key="2">
    <source>
        <dbReference type="Proteomes" id="UP000549066"/>
    </source>
</evidence>
<dbReference type="EMBL" id="JACCFI010000001">
    <property type="protein sequence ID" value="NYG19760.1"/>
    <property type="molecule type" value="Genomic_DNA"/>
</dbReference>
<evidence type="ECO:0008006" key="3">
    <source>
        <dbReference type="Google" id="ProtNLM"/>
    </source>
</evidence>
<proteinExistence type="predicted"/>
<keyword evidence="2" id="KW-1185">Reference proteome</keyword>
<organism evidence="1 2">
    <name type="scientific">Agromyces hippuratus</name>
    <dbReference type="NCBI Taxonomy" id="286438"/>
    <lineage>
        <taxon>Bacteria</taxon>
        <taxon>Bacillati</taxon>
        <taxon>Actinomycetota</taxon>
        <taxon>Actinomycetes</taxon>
        <taxon>Micrococcales</taxon>
        <taxon>Microbacteriaceae</taxon>
        <taxon>Agromyces</taxon>
    </lineage>
</organism>
<sequence>MSLSAAHAQAFFDELDASVVWTIADGGGIPAPEGASGHRVMPFWSRESRAQKTIENVPAYAGFRSRSIPLGEWEGRWLPGLGRDGLLVGLNWHGSGATGHDFTPGQVLERLAAWRSTHRGDASGELER</sequence>
<gene>
    <name evidence="1" type="ORF">BJY17_000507</name>
</gene>
<dbReference type="Pfam" id="PF11042">
    <property type="entry name" value="DUF2750"/>
    <property type="match status" value="1"/>
</dbReference>